<comment type="caution">
    <text evidence="2">The sequence shown here is derived from an EMBL/GenBank/DDBJ whole genome shotgun (WGS) entry which is preliminary data.</text>
</comment>
<keyword evidence="3" id="KW-1185">Reference proteome</keyword>
<feature type="compositionally biased region" description="Basic and acidic residues" evidence="1">
    <location>
        <begin position="81"/>
        <end position="94"/>
    </location>
</feature>
<accession>A0A9P5YNM3</accession>
<dbReference type="EMBL" id="MU155530">
    <property type="protein sequence ID" value="KAF9472482.1"/>
    <property type="molecule type" value="Genomic_DNA"/>
</dbReference>
<proteinExistence type="predicted"/>
<name>A0A9P5YNM3_9AGAR</name>
<feature type="compositionally biased region" description="Basic and acidic residues" evidence="1">
    <location>
        <begin position="38"/>
        <end position="74"/>
    </location>
</feature>
<protein>
    <submittedName>
        <fullName evidence="2">Uncharacterized protein</fullName>
    </submittedName>
</protein>
<reference evidence="2" key="1">
    <citation type="submission" date="2020-11" db="EMBL/GenBank/DDBJ databases">
        <authorList>
            <consortium name="DOE Joint Genome Institute"/>
            <person name="Ahrendt S."/>
            <person name="Riley R."/>
            <person name="Andreopoulos W."/>
            <person name="Labutti K."/>
            <person name="Pangilinan J."/>
            <person name="Ruiz-Duenas F.J."/>
            <person name="Barrasa J.M."/>
            <person name="Sanchez-Garcia M."/>
            <person name="Camarero S."/>
            <person name="Miyauchi S."/>
            <person name="Serrano A."/>
            <person name="Linde D."/>
            <person name="Babiker R."/>
            <person name="Drula E."/>
            <person name="Ayuso-Fernandez I."/>
            <person name="Pacheco R."/>
            <person name="Padilla G."/>
            <person name="Ferreira P."/>
            <person name="Barriuso J."/>
            <person name="Kellner H."/>
            <person name="Castanera R."/>
            <person name="Alfaro M."/>
            <person name="Ramirez L."/>
            <person name="Pisabarro A.G."/>
            <person name="Kuo A."/>
            <person name="Tritt A."/>
            <person name="Lipzen A."/>
            <person name="He G."/>
            <person name="Yan M."/>
            <person name="Ng V."/>
            <person name="Cullen D."/>
            <person name="Martin F."/>
            <person name="Rosso M.-N."/>
            <person name="Henrissat B."/>
            <person name="Hibbett D."/>
            <person name="Martinez A.T."/>
            <person name="Grigoriev I.V."/>
        </authorList>
    </citation>
    <scope>NUCLEOTIDE SEQUENCE</scope>
    <source>
        <strain evidence="2">CIRM-BRFM 674</strain>
    </source>
</reference>
<feature type="region of interest" description="Disordered" evidence="1">
    <location>
        <begin position="181"/>
        <end position="200"/>
    </location>
</feature>
<evidence type="ECO:0000313" key="2">
    <source>
        <dbReference type="EMBL" id="KAF9472482.1"/>
    </source>
</evidence>
<feature type="compositionally biased region" description="Basic and acidic residues" evidence="1">
    <location>
        <begin position="1"/>
        <end position="10"/>
    </location>
</feature>
<feature type="compositionally biased region" description="Basic and acidic residues" evidence="1">
    <location>
        <begin position="135"/>
        <end position="160"/>
    </location>
</feature>
<dbReference type="AlphaFoldDB" id="A0A9P5YNM3"/>
<evidence type="ECO:0000313" key="3">
    <source>
        <dbReference type="Proteomes" id="UP000807469"/>
    </source>
</evidence>
<sequence length="255" mass="28578">MTSRDDDKRGPQRGRTKTSTDEERVRMTTSKHGRKAMTRSEHERQATTKSEHGRQRACTKSEHGRPATESEHGRRGASTNDEERAQTTSNDRERRGRRGASTTTSKHNDEQARCKGGQQRVRTTDGCGRRTQSMSKEDRRQETRTRRTDGGRWDGHDDVHGPSIASSSTVCLHIREDERARTGGRAMRGTTGEDGRTTGGREWMLSSSCFSHSLLRRGRAAEDERTCRQVWSPSLVLLSNGTVHRGALVVIILPG</sequence>
<evidence type="ECO:0000256" key="1">
    <source>
        <dbReference type="SAM" id="MobiDB-lite"/>
    </source>
</evidence>
<feature type="region of interest" description="Disordered" evidence="1">
    <location>
        <begin position="1"/>
        <end position="164"/>
    </location>
</feature>
<dbReference type="Proteomes" id="UP000807469">
    <property type="component" value="Unassembled WGS sequence"/>
</dbReference>
<gene>
    <name evidence="2" type="ORF">BDN70DRAFT_900504</name>
</gene>
<organism evidence="2 3">
    <name type="scientific">Pholiota conissans</name>
    <dbReference type="NCBI Taxonomy" id="109636"/>
    <lineage>
        <taxon>Eukaryota</taxon>
        <taxon>Fungi</taxon>
        <taxon>Dikarya</taxon>
        <taxon>Basidiomycota</taxon>
        <taxon>Agaricomycotina</taxon>
        <taxon>Agaricomycetes</taxon>
        <taxon>Agaricomycetidae</taxon>
        <taxon>Agaricales</taxon>
        <taxon>Agaricineae</taxon>
        <taxon>Strophariaceae</taxon>
        <taxon>Pholiota</taxon>
    </lineage>
</organism>